<evidence type="ECO:0000256" key="11">
    <source>
        <dbReference type="SAM" id="Phobius"/>
    </source>
</evidence>
<evidence type="ECO:0000256" key="10">
    <source>
        <dbReference type="ARBA" id="ARBA00023136"/>
    </source>
</evidence>
<name>A0A9K3KBN5_9STRA</name>
<dbReference type="AlphaFoldDB" id="A0A9K3KBN5"/>
<dbReference type="GO" id="GO:0012505">
    <property type="term" value="C:endomembrane system"/>
    <property type="evidence" value="ECO:0007669"/>
    <property type="project" value="UniProtKB-ARBA"/>
</dbReference>
<reference evidence="14" key="1">
    <citation type="journal article" date="2021" name="Sci. Rep.">
        <title>Diploid genomic architecture of Nitzschia inconspicua, an elite biomass production diatom.</title>
        <authorList>
            <person name="Oliver A."/>
            <person name="Podell S."/>
            <person name="Pinowska A."/>
            <person name="Traller J.C."/>
            <person name="Smith S.R."/>
            <person name="McClure R."/>
            <person name="Beliaev A."/>
            <person name="Bohutskyi P."/>
            <person name="Hill E.A."/>
            <person name="Rabines A."/>
            <person name="Zheng H."/>
            <person name="Allen L.Z."/>
            <person name="Kuo A."/>
            <person name="Grigoriev I.V."/>
            <person name="Allen A.E."/>
            <person name="Hazlebeck D."/>
            <person name="Allen E.E."/>
        </authorList>
    </citation>
    <scope>NUCLEOTIDE SEQUENCE</scope>
    <source>
        <strain evidence="14">Hildebrandi</strain>
    </source>
</reference>
<feature type="transmembrane region" description="Helical" evidence="11">
    <location>
        <begin position="12"/>
        <end position="30"/>
    </location>
</feature>
<keyword evidence="6" id="KW-0106">Calcium</keyword>
<dbReference type="GO" id="GO:0008289">
    <property type="term" value="F:lipid binding"/>
    <property type="evidence" value="ECO:0007669"/>
    <property type="project" value="UniProtKB-KW"/>
</dbReference>
<dbReference type="InterPro" id="IPR000008">
    <property type="entry name" value="C2_dom"/>
</dbReference>
<dbReference type="GO" id="GO:0046872">
    <property type="term" value="F:metal ion binding"/>
    <property type="evidence" value="ECO:0007669"/>
    <property type="project" value="UniProtKB-KW"/>
</dbReference>
<dbReference type="PROSITE" id="PS50004">
    <property type="entry name" value="C2"/>
    <property type="match status" value="2"/>
</dbReference>
<comment type="caution">
    <text evidence="14">The sequence shown here is derived from an EMBL/GenBank/DDBJ whole genome shotgun (WGS) entry which is preliminary data.</text>
</comment>
<keyword evidence="15" id="KW-1185">Reference proteome</keyword>
<evidence type="ECO:0000256" key="3">
    <source>
        <dbReference type="ARBA" id="ARBA00022692"/>
    </source>
</evidence>
<feature type="domain" description="SMP-LTD" evidence="13">
    <location>
        <begin position="83"/>
        <end position="271"/>
    </location>
</feature>
<dbReference type="PROSITE" id="PS51847">
    <property type="entry name" value="SMP"/>
    <property type="match status" value="1"/>
</dbReference>
<dbReference type="GO" id="GO:0006869">
    <property type="term" value="P:lipid transport"/>
    <property type="evidence" value="ECO:0007669"/>
    <property type="project" value="UniProtKB-KW"/>
</dbReference>
<reference evidence="14" key="2">
    <citation type="submission" date="2021-04" db="EMBL/GenBank/DDBJ databases">
        <authorList>
            <person name="Podell S."/>
        </authorList>
    </citation>
    <scope>NUCLEOTIDE SEQUENCE</scope>
    <source>
        <strain evidence="14">Hildebrandi</strain>
    </source>
</reference>
<organism evidence="14 15">
    <name type="scientific">Nitzschia inconspicua</name>
    <dbReference type="NCBI Taxonomy" id="303405"/>
    <lineage>
        <taxon>Eukaryota</taxon>
        <taxon>Sar</taxon>
        <taxon>Stramenopiles</taxon>
        <taxon>Ochrophyta</taxon>
        <taxon>Bacillariophyta</taxon>
        <taxon>Bacillariophyceae</taxon>
        <taxon>Bacillariophycidae</taxon>
        <taxon>Bacillariales</taxon>
        <taxon>Bacillariaceae</taxon>
        <taxon>Nitzschia</taxon>
    </lineage>
</organism>
<evidence type="ECO:0000256" key="8">
    <source>
        <dbReference type="ARBA" id="ARBA00023055"/>
    </source>
</evidence>
<keyword evidence="2" id="KW-0813">Transport</keyword>
<feature type="domain" description="C2" evidence="12">
    <location>
        <begin position="589"/>
        <end position="711"/>
    </location>
</feature>
<evidence type="ECO:0000256" key="1">
    <source>
        <dbReference type="ARBA" id="ARBA00004370"/>
    </source>
</evidence>
<keyword evidence="5" id="KW-0677">Repeat</keyword>
<dbReference type="OrthoDB" id="1029639at2759"/>
<dbReference type="CDD" id="cd00030">
    <property type="entry name" value="C2"/>
    <property type="match status" value="2"/>
</dbReference>
<evidence type="ECO:0000259" key="12">
    <source>
        <dbReference type="PROSITE" id="PS50004"/>
    </source>
</evidence>
<dbReference type="SMART" id="SM00239">
    <property type="entry name" value="C2"/>
    <property type="match status" value="3"/>
</dbReference>
<keyword evidence="9" id="KW-0446">Lipid-binding</keyword>
<dbReference type="Pfam" id="PF17047">
    <property type="entry name" value="SMP_LBD"/>
    <property type="match status" value="1"/>
</dbReference>
<dbReference type="InterPro" id="IPR039010">
    <property type="entry name" value="Synaptotagmin_SMP"/>
</dbReference>
<dbReference type="PANTHER" id="PTHR45761">
    <property type="entry name" value="EXTENDED SYNAPTOTAGMIN-LIKE PROTEIN 2, ISOFORM C"/>
    <property type="match status" value="1"/>
</dbReference>
<keyword evidence="4" id="KW-0479">Metal-binding</keyword>
<keyword evidence="8" id="KW-0445">Lipid transport</keyword>
<evidence type="ECO:0000256" key="7">
    <source>
        <dbReference type="ARBA" id="ARBA00022989"/>
    </source>
</evidence>
<comment type="subcellular location">
    <subcellularLocation>
        <location evidence="1">Membrane</location>
    </subcellularLocation>
</comment>
<evidence type="ECO:0000256" key="6">
    <source>
        <dbReference type="ARBA" id="ARBA00022837"/>
    </source>
</evidence>
<accession>A0A9K3KBN5</accession>
<gene>
    <name evidence="14" type="ORF">IV203_024330</name>
</gene>
<evidence type="ECO:0000256" key="5">
    <source>
        <dbReference type="ARBA" id="ARBA00022737"/>
    </source>
</evidence>
<evidence type="ECO:0000313" key="14">
    <source>
        <dbReference type="EMBL" id="KAG7340787.1"/>
    </source>
</evidence>
<dbReference type="EMBL" id="JAGRRH010000027">
    <property type="protein sequence ID" value="KAG7340787.1"/>
    <property type="molecule type" value="Genomic_DNA"/>
</dbReference>
<keyword evidence="10 11" id="KW-0472">Membrane</keyword>
<evidence type="ECO:0000313" key="15">
    <source>
        <dbReference type="Proteomes" id="UP000693970"/>
    </source>
</evidence>
<keyword evidence="3 11" id="KW-0812">Transmembrane</keyword>
<evidence type="ECO:0000259" key="13">
    <source>
        <dbReference type="PROSITE" id="PS51847"/>
    </source>
</evidence>
<evidence type="ECO:0000256" key="9">
    <source>
        <dbReference type="ARBA" id="ARBA00023121"/>
    </source>
</evidence>
<dbReference type="GO" id="GO:0016020">
    <property type="term" value="C:membrane"/>
    <property type="evidence" value="ECO:0007669"/>
    <property type="project" value="UniProtKB-SubCell"/>
</dbReference>
<dbReference type="CDD" id="cd21670">
    <property type="entry name" value="SMP_ESyt"/>
    <property type="match status" value="1"/>
</dbReference>
<proteinExistence type="predicted"/>
<sequence length="729" mass="80327">MSESGSKVGTAFLSTICGLVVGGAIGYFLASRSNNKKEDRGGGGIKSRSIDFSEYGDGDGNEIPLMAASPRSIGYNASTDASMTTHINFLSDIMNRLWPKINIAGSNLMRETMEPMFANSLPSMLKSLKFSKLDLGHVPIVIDNILVHELQVHPDTGMEYIQWDWDVSWNSSSNIELSTSNNMVKFGVKSIQLNGRMSFWMQTLSEEIPCFDAIHYAFVNPPHIDLDFTGLANVGDFSSVGVDIKGMIRTMMKDVISSIMVLPVKMTYVMNPATDFRDMYTSSILGLARIRAHSGRGFQPQKRTLRSHDVPDVYLKIKLGREQPWKTKTIHSELNPKWDHTTEYHDFLLCSKEQVIVIEAHDEDKGAMDGDDFLGKATVTVGQVLLLASGAHKTLEVELVKEERKGSIQLTGYFVTISLRILPFTTKDLSSLNDIANEKDKTANRFAGLLTVLIQQAFDLPVEKKDAVSCVKVWYGAKQIGVTSMVTDQPGYDALNPLYQVPFHFSLTMAELDKTEKASVKLQLLNQETDLLGEISVSHDEIVKAANATVRETAKIGTKGASLAFSVSLAGVSKNVLEVAAATASSCGPTADVTGSTSHSPTTEMIQVSITKAYGFKIRKMGPFKRKDILDVYCILRFASNPEVWRTSTVKDSVVPVWKNETRQFPLQSANQVISIDVFEANSKTKDGFYGHARTSVGKILLNGGSMDLEVIHNNKNTGIYITVHCQKL</sequence>
<dbReference type="InterPro" id="IPR051634">
    <property type="entry name" value="Extended_Synaptotagmin"/>
</dbReference>
<dbReference type="Pfam" id="PF00168">
    <property type="entry name" value="C2"/>
    <property type="match status" value="3"/>
</dbReference>
<keyword evidence="7 11" id="KW-1133">Transmembrane helix</keyword>
<dbReference type="InterPro" id="IPR031468">
    <property type="entry name" value="SMP_LBD"/>
</dbReference>
<dbReference type="Proteomes" id="UP000693970">
    <property type="component" value="Unassembled WGS sequence"/>
</dbReference>
<evidence type="ECO:0000256" key="2">
    <source>
        <dbReference type="ARBA" id="ARBA00022448"/>
    </source>
</evidence>
<evidence type="ECO:0000256" key="4">
    <source>
        <dbReference type="ARBA" id="ARBA00022723"/>
    </source>
</evidence>
<feature type="domain" description="C2" evidence="12">
    <location>
        <begin position="266"/>
        <end position="395"/>
    </location>
</feature>
<protein>
    <submittedName>
        <fullName evidence="14">C2 domain containing protein</fullName>
    </submittedName>
</protein>
<dbReference type="PANTHER" id="PTHR45761:SF1">
    <property type="entry name" value="EXTENDED SYNAPTOTAGMIN-LIKE PROTEIN 2, ISOFORM C"/>
    <property type="match status" value="1"/>
</dbReference>